<dbReference type="GeneID" id="39595427"/>
<dbReference type="VEuPathDB" id="FungiDB:C8Q69DRAFT_207332"/>
<accession>A0A443HYE8</accession>
<name>A0A443HYE8_BYSSP</name>
<dbReference type="EMBL" id="RCNU01000003">
    <property type="protein sequence ID" value="RWQ96859.1"/>
    <property type="molecule type" value="Genomic_DNA"/>
</dbReference>
<comment type="caution">
    <text evidence="1">The sequence shown here is derived from an EMBL/GenBank/DDBJ whole genome shotgun (WGS) entry which is preliminary data.</text>
</comment>
<dbReference type="AlphaFoldDB" id="A0A443HYE8"/>
<proteinExistence type="predicted"/>
<organism evidence="1 2">
    <name type="scientific">Byssochlamys spectabilis</name>
    <name type="common">Paecilomyces variotii</name>
    <dbReference type="NCBI Taxonomy" id="264951"/>
    <lineage>
        <taxon>Eukaryota</taxon>
        <taxon>Fungi</taxon>
        <taxon>Dikarya</taxon>
        <taxon>Ascomycota</taxon>
        <taxon>Pezizomycotina</taxon>
        <taxon>Eurotiomycetes</taxon>
        <taxon>Eurotiomycetidae</taxon>
        <taxon>Eurotiales</taxon>
        <taxon>Thermoascaceae</taxon>
        <taxon>Paecilomyces</taxon>
    </lineage>
</organism>
<evidence type="ECO:0000313" key="2">
    <source>
        <dbReference type="Proteomes" id="UP000283841"/>
    </source>
</evidence>
<dbReference type="RefSeq" id="XP_028486504.1">
    <property type="nucleotide sequence ID" value="XM_028626150.1"/>
</dbReference>
<reference evidence="1 2" key="1">
    <citation type="journal article" date="2018" name="Front. Microbiol.">
        <title>Genomic and genetic insights into a cosmopolitan fungus, Paecilomyces variotii (Eurotiales).</title>
        <authorList>
            <person name="Urquhart A.S."/>
            <person name="Mondo S.J."/>
            <person name="Makela M.R."/>
            <person name="Hane J.K."/>
            <person name="Wiebenga A."/>
            <person name="He G."/>
            <person name="Mihaltcheva S."/>
            <person name="Pangilinan J."/>
            <person name="Lipzen A."/>
            <person name="Barry K."/>
            <person name="de Vries R.P."/>
            <person name="Grigoriev I.V."/>
            <person name="Idnurm A."/>
        </authorList>
    </citation>
    <scope>NUCLEOTIDE SEQUENCE [LARGE SCALE GENOMIC DNA]</scope>
    <source>
        <strain evidence="1 2">CBS 101075</strain>
    </source>
</reference>
<evidence type="ECO:0000313" key="1">
    <source>
        <dbReference type="EMBL" id="RWQ96859.1"/>
    </source>
</evidence>
<gene>
    <name evidence="1" type="ORF">C8Q69DRAFT_207332</name>
</gene>
<sequence>MLLSAMSAARGTIVASMMSARTRACGPVSARCQSPPFFPDEDSPRISQPSIMPLQKHSFACFRLFVAEEIEPAPMGAAEGTQYVLWIGC</sequence>
<protein>
    <submittedName>
        <fullName evidence="1">Uncharacterized protein</fullName>
    </submittedName>
</protein>
<dbReference type="Proteomes" id="UP000283841">
    <property type="component" value="Unassembled WGS sequence"/>
</dbReference>
<keyword evidence="2" id="KW-1185">Reference proteome</keyword>